<evidence type="ECO:0000313" key="5">
    <source>
        <dbReference type="EMBL" id="CAF3620101.1"/>
    </source>
</evidence>
<evidence type="ECO:0000313" key="3">
    <source>
        <dbReference type="EMBL" id="CAF0833028.1"/>
    </source>
</evidence>
<dbReference type="EMBL" id="CAJOBA010001396">
    <property type="protein sequence ID" value="CAF3593399.1"/>
    <property type="molecule type" value="Genomic_DNA"/>
</dbReference>
<dbReference type="EMBL" id="CAJNOK010001396">
    <property type="protein sequence ID" value="CAF0809611.1"/>
    <property type="molecule type" value="Genomic_DNA"/>
</dbReference>
<dbReference type="EMBL" id="CAJNOQ010000734">
    <property type="protein sequence ID" value="CAF0833028.1"/>
    <property type="molecule type" value="Genomic_DNA"/>
</dbReference>
<dbReference type="Proteomes" id="UP000677228">
    <property type="component" value="Unassembled WGS sequence"/>
</dbReference>
<evidence type="ECO:0000256" key="1">
    <source>
        <dbReference type="SAM" id="SignalP"/>
    </source>
</evidence>
<name>A0A813V572_9BILA</name>
<keyword evidence="1" id="KW-0732">Signal</keyword>
<organism evidence="3 6">
    <name type="scientific">Didymodactylos carnosus</name>
    <dbReference type="NCBI Taxonomy" id="1234261"/>
    <lineage>
        <taxon>Eukaryota</taxon>
        <taxon>Metazoa</taxon>
        <taxon>Spiralia</taxon>
        <taxon>Gnathifera</taxon>
        <taxon>Rotifera</taxon>
        <taxon>Eurotatoria</taxon>
        <taxon>Bdelloidea</taxon>
        <taxon>Philodinida</taxon>
        <taxon>Philodinidae</taxon>
        <taxon>Didymodactylos</taxon>
    </lineage>
</organism>
<keyword evidence="6" id="KW-1185">Reference proteome</keyword>
<protein>
    <submittedName>
        <fullName evidence="3">Uncharacterized protein</fullName>
    </submittedName>
</protein>
<feature type="signal peptide" evidence="1">
    <location>
        <begin position="1"/>
        <end position="21"/>
    </location>
</feature>
<evidence type="ECO:0000313" key="4">
    <source>
        <dbReference type="EMBL" id="CAF3593399.1"/>
    </source>
</evidence>
<feature type="chain" id="PRO_5036409460" evidence="1">
    <location>
        <begin position="22"/>
        <end position="95"/>
    </location>
</feature>
<sequence>MNSKILLLALFISLVFESVDAGCCPLSLKTLFGKGYNYCGRTLLEKIEDGKECGILIEQHYLYSCGRKNSKPILKQKCKPYKCVQFKRWNDYCEA</sequence>
<dbReference type="Proteomes" id="UP000682733">
    <property type="component" value="Unassembled WGS sequence"/>
</dbReference>
<comment type="caution">
    <text evidence="3">The sequence shown here is derived from an EMBL/GenBank/DDBJ whole genome shotgun (WGS) entry which is preliminary data.</text>
</comment>
<dbReference type="Proteomes" id="UP000681722">
    <property type="component" value="Unassembled WGS sequence"/>
</dbReference>
<evidence type="ECO:0000313" key="6">
    <source>
        <dbReference type="Proteomes" id="UP000663829"/>
    </source>
</evidence>
<dbReference type="EMBL" id="CAJOBC010000734">
    <property type="protein sequence ID" value="CAF3620101.1"/>
    <property type="molecule type" value="Genomic_DNA"/>
</dbReference>
<proteinExistence type="predicted"/>
<dbReference type="Proteomes" id="UP000663829">
    <property type="component" value="Unassembled WGS sequence"/>
</dbReference>
<reference evidence="3" key="1">
    <citation type="submission" date="2021-02" db="EMBL/GenBank/DDBJ databases">
        <authorList>
            <person name="Nowell W R."/>
        </authorList>
    </citation>
    <scope>NUCLEOTIDE SEQUENCE</scope>
</reference>
<dbReference type="AlphaFoldDB" id="A0A813V572"/>
<evidence type="ECO:0000313" key="2">
    <source>
        <dbReference type="EMBL" id="CAF0809611.1"/>
    </source>
</evidence>
<gene>
    <name evidence="3" type="ORF">GPM918_LOCUS5156</name>
    <name evidence="2" type="ORF">OVA965_LOCUS5077</name>
    <name evidence="5" type="ORF">SRO942_LOCUS5156</name>
    <name evidence="4" type="ORF">TMI583_LOCUS5075</name>
</gene>
<accession>A0A813V572</accession>